<keyword evidence="3" id="KW-0997">Cell inner membrane</keyword>
<keyword evidence="11 14" id="KW-0413">Isomerase</keyword>
<dbReference type="SUPFAM" id="SSF54534">
    <property type="entry name" value="FKBP-like"/>
    <property type="match status" value="1"/>
</dbReference>
<dbReference type="EMBL" id="LJRM01000148">
    <property type="protein sequence ID" value="KPY83408.1"/>
    <property type="molecule type" value="Genomic_DNA"/>
</dbReference>
<keyword evidence="6 12" id="KW-0472">Membrane</keyword>
<evidence type="ECO:0000256" key="9">
    <source>
        <dbReference type="ARBA" id="ARBA00040743"/>
    </source>
</evidence>
<dbReference type="InterPro" id="IPR023058">
    <property type="entry name" value="PPIase_PpiC_CS"/>
</dbReference>
<dbReference type="PANTHER" id="PTHR47529">
    <property type="entry name" value="PEPTIDYL-PROLYL CIS-TRANS ISOMERASE D"/>
    <property type="match status" value="1"/>
</dbReference>
<dbReference type="SUPFAM" id="SSF109998">
    <property type="entry name" value="Triger factor/SurA peptide-binding domain-like"/>
    <property type="match status" value="1"/>
</dbReference>
<evidence type="ECO:0000256" key="5">
    <source>
        <dbReference type="ARBA" id="ARBA00022989"/>
    </source>
</evidence>
<dbReference type="AlphaFoldDB" id="A0A0N8T2Q0"/>
<dbReference type="Proteomes" id="UP000050474">
    <property type="component" value="Unassembled WGS sequence"/>
</dbReference>
<evidence type="ECO:0000259" key="13">
    <source>
        <dbReference type="PROSITE" id="PS50198"/>
    </source>
</evidence>
<dbReference type="GO" id="GO:0005886">
    <property type="term" value="C:plasma membrane"/>
    <property type="evidence" value="ECO:0007669"/>
    <property type="project" value="UniProtKB-SubCell"/>
</dbReference>
<evidence type="ECO:0000256" key="7">
    <source>
        <dbReference type="ARBA" id="ARBA00023186"/>
    </source>
</evidence>
<accession>A0A0N8T2Q0</accession>
<keyword evidence="5 12" id="KW-1133">Transmembrane helix</keyword>
<comment type="subcellular location">
    <subcellularLocation>
        <location evidence="1">Cell inner membrane</location>
        <topology evidence="1">Single-pass type II membrane protein</topology>
        <orientation evidence="1">Periplasmic side</orientation>
    </subcellularLocation>
</comment>
<organism evidence="14 15">
    <name type="scientific">Pseudomonas syringae pv. tagetis</name>
    <dbReference type="NCBI Taxonomy" id="129140"/>
    <lineage>
        <taxon>Bacteria</taxon>
        <taxon>Pseudomonadati</taxon>
        <taxon>Pseudomonadota</taxon>
        <taxon>Gammaproteobacteria</taxon>
        <taxon>Pseudomonadales</taxon>
        <taxon>Pseudomonadaceae</taxon>
        <taxon>Pseudomonas</taxon>
    </lineage>
</organism>
<feature type="transmembrane region" description="Helical" evidence="12">
    <location>
        <begin position="37"/>
        <end position="59"/>
    </location>
</feature>
<evidence type="ECO:0000256" key="3">
    <source>
        <dbReference type="ARBA" id="ARBA00022519"/>
    </source>
</evidence>
<protein>
    <recommendedName>
        <fullName evidence="9">Periplasmic chaperone PpiD</fullName>
    </recommendedName>
    <alternativeName>
        <fullName evidence="10">Periplasmic folding chaperone</fullName>
    </alternativeName>
</protein>
<evidence type="ECO:0000256" key="2">
    <source>
        <dbReference type="ARBA" id="ARBA00022475"/>
    </source>
</evidence>
<evidence type="ECO:0000256" key="8">
    <source>
        <dbReference type="ARBA" id="ARBA00038408"/>
    </source>
</evidence>
<evidence type="ECO:0000313" key="15">
    <source>
        <dbReference type="Proteomes" id="UP000050474"/>
    </source>
</evidence>
<evidence type="ECO:0000256" key="12">
    <source>
        <dbReference type="SAM" id="Phobius"/>
    </source>
</evidence>
<dbReference type="Gene3D" id="1.10.4030.10">
    <property type="entry name" value="Porin chaperone SurA, peptide-binding domain"/>
    <property type="match status" value="1"/>
</dbReference>
<dbReference type="InterPro" id="IPR000297">
    <property type="entry name" value="PPIase_PpiC"/>
</dbReference>
<proteinExistence type="inferred from homology"/>
<keyword evidence="11" id="KW-0697">Rotamase</keyword>
<keyword evidence="7" id="KW-0143">Chaperone</keyword>
<keyword evidence="4 12" id="KW-0812">Transmembrane</keyword>
<dbReference type="Pfam" id="PF13624">
    <property type="entry name" value="SurA_N_3"/>
    <property type="match status" value="1"/>
</dbReference>
<reference evidence="14 15" key="1">
    <citation type="submission" date="2015-09" db="EMBL/GenBank/DDBJ databases">
        <title>Genome announcement of multiple Pseudomonas syringae strains.</title>
        <authorList>
            <person name="Thakur S."/>
            <person name="Wang P.W."/>
            <person name="Gong Y."/>
            <person name="Weir B.S."/>
            <person name="Guttman D.S."/>
        </authorList>
    </citation>
    <scope>NUCLEOTIDE SEQUENCE [LARGE SCALE GENOMIC DNA]</scope>
    <source>
        <strain evidence="14 15">ICMP4091</strain>
    </source>
</reference>
<dbReference type="PANTHER" id="PTHR47529:SF1">
    <property type="entry name" value="PERIPLASMIC CHAPERONE PPID"/>
    <property type="match status" value="1"/>
</dbReference>
<dbReference type="InterPro" id="IPR046357">
    <property type="entry name" value="PPIase_dom_sf"/>
</dbReference>
<dbReference type="GO" id="GO:0003755">
    <property type="term" value="F:peptidyl-prolyl cis-trans isomerase activity"/>
    <property type="evidence" value="ECO:0007669"/>
    <property type="project" value="UniProtKB-KW"/>
</dbReference>
<dbReference type="PROSITE" id="PS01096">
    <property type="entry name" value="PPIC_PPIASE_1"/>
    <property type="match status" value="1"/>
</dbReference>
<dbReference type="Gene3D" id="3.10.50.40">
    <property type="match status" value="1"/>
</dbReference>
<evidence type="ECO:0000256" key="4">
    <source>
        <dbReference type="ARBA" id="ARBA00022692"/>
    </source>
</evidence>
<comment type="similarity">
    <text evidence="8">Belongs to the PpiD chaperone family.</text>
</comment>
<dbReference type="InterPro" id="IPR052029">
    <property type="entry name" value="PpiD_chaperone"/>
</dbReference>
<comment type="caution">
    <text evidence="14">The sequence shown here is derived from an EMBL/GenBank/DDBJ whole genome shotgun (WGS) entry which is preliminary data.</text>
</comment>
<evidence type="ECO:0000256" key="10">
    <source>
        <dbReference type="ARBA" id="ARBA00042775"/>
    </source>
</evidence>
<name>A0A0N8T2Q0_9PSED</name>
<evidence type="ECO:0000313" key="14">
    <source>
        <dbReference type="EMBL" id="KPY83408.1"/>
    </source>
</evidence>
<evidence type="ECO:0000256" key="6">
    <source>
        <dbReference type="ARBA" id="ARBA00023136"/>
    </source>
</evidence>
<evidence type="ECO:0000256" key="11">
    <source>
        <dbReference type="PROSITE-ProRule" id="PRU00278"/>
    </source>
</evidence>
<dbReference type="Pfam" id="PF00639">
    <property type="entry name" value="Rotamase"/>
    <property type="match status" value="1"/>
</dbReference>
<dbReference type="STRING" id="129140.ALO44_05586"/>
<gene>
    <name evidence="14" type="ORF">ALO44_05586</name>
</gene>
<dbReference type="PATRIC" id="fig|129140.3.peg.5550"/>
<keyword evidence="2" id="KW-1003">Cell membrane</keyword>
<feature type="domain" description="PpiC" evidence="13">
    <location>
        <begin position="291"/>
        <end position="390"/>
    </location>
</feature>
<sequence length="652" mass="71869">MRLSSIRFLPTLRGWLVSTTVLGDAMLQNIRDNSQGWIAKTIIGIIIALMAFTGIEAMFTATSNKQNAAEVNGEDISQNELSQAVDMQRRQLAQQLAQQLGKDFDPAMLDEKLLRESALKGLIDRKLLLQGATDAKFSFSDAALDQQLLQTPEFQVDGKFSADRFDQVIRQLGYSRLQFRQMLGQEMLIGQMRAGVAGSAFVTDAQVDAFARLEKQTRDFASLTLPADTSAVKVTDDEVKAHYDQHAKEFMSPEQVVLDYIELKKSSFFDKVQVKDEDLQAAYQKEIANLSEQRRAAHILIEVNDKLNDEQAKAKIEEIQQRLAKGEDFAALAKEYSQDPGSSSKGGDLGFAGKGVYDPAFEDALYALNKDQVSQPVRTDFGWHLIKLLGVEAPSVPTFASLKDKLTTDLKSQLVEQKFVEVTKQLEDSAFESSDLSQPAQDLGLKVQTTAPFGREGGEGLTANRAVIQAAFSPEVLEEGSNSNTLELDPETVVVVRSKEHLQPQQLPLESVAGSIRAQLVKEHATAAVKAKGEALLAGLRDGKIPLTAKQDGREWKVMEAVTRSQEGVDPQVLQTLFRMPKPHGKDKPQFASITATDGSFVIVRLNGVNQAAAPTDAEKAQYRRFLASRAGQQDFAAYRAQLESKAKIEKF</sequence>
<dbReference type="PROSITE" id="PS50198">
    <property type="entry name" value="PPIC_PPIASE_2"/>
    <property type="match status" value="1"/>
</dbReference>
<evidence type="ECO:0000256" key="1">
    <source>
        <dbReference type="ARBA" id="ARBA00004382"/>
    </source>
</evidence>
<dbReference type="InterPro" id="IPR027304">
    <property type="entry name" value="Trigger_fact/SurA_dom_sf"/>
</dbReference>